<feature type="transmembrane region" description="Helical" evidence="11">
    <location>
        <begin position="261"/>
        <end position="282"/>
    </location>
</feature>
<feature type="transmembrane region" description="Helical" evidence="11">
    <location>
        <begin position="332"/>
        <end position="353"/>
    </location>
</feature>
<evidence type="ECO:0000256" key="7">
    <source>
        <dbReference type="ARBA" id="ARBA00023004"/>
    </source>
</evidence>
<evidence type="ECO:0000256" key="8">
    <source>
        <dbReference type="ARBA" id="ARBA00023065"/>
    </source>
</evidence>
<keyword evidence="7" id="KW-0408">Iron</keyword>
<keyword evidence="4" id="KW-0410">Iron transport</keyword>
<comment type="subcellular location">
    <subcellularLocation>
        <location evidence="1">Membrane</location>
        <topology evidence="1">Multi-pass membrane protein</topology>
    </subcellularLocation>
</comment>
<feature type="transmembrane region" description="Helical" evidence="11">
    <location>
        <begin position="294"/>
        <end position="312"/>
    </location>
</feature>
<gene>
    <name evidence="12" type="ORF">QQS21_005615</name>
</gene>
<evidence type="ECO:0000256" key="11">
    <source>
        <dbReference type="SAM" id="Phobius"/>
    </source>
</evidence>
<evidence type="ECO:0000313" key="12">
    <source>
        <dbReference type="EMBL" id="KAK2598937.1"/>
    </source>
</evidence>
<keyword evidence="6 11" id="KW-1133">Transmembrane helix</keyword>
<dbReference type="PANTHER" id="PTHR23501">
    <property type="entry name" value="MAJOR FACILITATOR SUPERFAMILY"/>
    <property type="match status" value="1"/>
</dbReference>
<proteinExistence type="inferred from homology"/>
<reference evidence="12" key="1">
    <citation type="submission" date="2023-06" db="EMBL/GenBank/DDBJ databases">
        <title>Conoideocrella luteorostrata (Hypocreales: Clavicipitaceae), a potential biocontrol fungus for elongate hemlock scale in United States Christmas tree production areas.</title>
        <authorList>
            <person name="Barrett H."/>
            <person name="Lovett B."/>
            <person name="Macias A.M."/>
            <person name="Stajich J.E."/>
            <person name="Kasson M.T."/>
        </authorList>
    </citation>
    <scope>NUCLEOTIDE SEQUENCE</scope>
    <source>
        <strain evidence="12">ARSEF 14590</strain>
    </source>
</reference>
<dbReference type="SUPFAM" id="SSF103473">
    <property type="entry name" value="MFS general substrate transporter"/>
    <property type="match status" value="2"/>
</dbReference>
<feature type="compositionally biased region" description="Basic and acidic residues" evidence="10">
    <location>
        <begin position="14"/>
        <end position="23"/>
    </location>
</feature>
<protein>
    <recommendedName>
        <fullName evidence="14">Siderophore iron transporter mirB</fullName>
    </recommendedName>
</protein>
<feature type="transmembrane region" description="Helical" evidence="11">
    <location>
        <begin position="423"/>
        <end position="443"/>
    </location>
</feature>
<dbReference type="FunFam" id="1.20.1250.20:FF:000302">
    <property type="entry name" value="MFS siderochrome iron transporter MirB"/>
    <property type="match status" value="1"/>
</dbReference>
<dbReference type="InterPro" id="IPR011701">
    <property type="entry name" value="MFS"/>
</dbReference>
<dbReference type="Proteomes" id="UP001251528">
    <property type="component" value="Unassembled WGS sequence"/>
</dbReference>
<evidence type="ECO:0000256" key="5">
    <source>
        <dbReference type="ARBA" id="ARBA00022692"/>
    </source>
</evidence>
<dbReference type="Gene3D" id="1.20.1250.20">
    <property type="entry name" value="MFS general substrate transporter like domains"/>
    <property type="match status" value="2"/>
</dbReference>
<keyword evidence="8" id="KW-0406">Ion transport</keyword>
<comment type="similarity">
    <text evidence="2">Belongs to the major facilitator superfamily.</text>
</comment>
<feature type="transmembrane region" description="Helical" evidence="11">
    <location>
        <begin position="359"/>
        <end position="386"/>
    </location>
</feature>
<dbReference type="Pfam" id="PF07690">
    <property type="entry name" value="MFS_1"/>
    <property type="match status" value="1"/>
</dbReference>
<evidence type="ECO:0008006" key="14">
    <source>
        <dbReference type="Google" id="ProtNLM"/>
    </source>
</evidence>
<feature type="transmembrane region" description="Helical" evidence="11">
    <location>
        <begin position="89"/>
        <end position="107"/>
    </location>
</feature>
<feature type="transmembrane region" description="Helical" evidence="11">
    <location>
        <begin position="51"/>
        <end position="69"/>
    </location>
</feature>
<keyword evidence="3" id="KW-0813">Transport</keyword>
<keyword evidence="9 11" id="KW-0472">Membrane</keyword>
<dbReference type="FunFam" id="1.20.1250.20:FF:000284">
    <property type="entry name" value="Siderophore iron transporter mirB"/>
    <property type="match status" value="1"/>
</dbReference>
<evidence type="ECO:0000256" key="3">
    <source>
        <dbReference type="ARBA" id="ARBA00022448"/>
    </source>
</evidence>
<feature type="transmembrane region" description="Helical" evidence="11">
    <location>
        <begin position="206"/>
        <end position="227"/>
    </location>
</feature>
<dbReference type="GO" id="GO:0005886">
    <property type="term" value="C:plasma membrane"/>
    <property type="evidence" value="ECO:0007669"/>
    <property type="project" value="TreeGrafter"/>
</dbReference>
<name>A0AAJ0CPG7_9HYPO</name>
<feature type="transmembrane region" description="Helical" evidence="11">
    <location>
        <begin position="398"/>
        <end position="417"/>
    </location>
</feature>
<dbReference type="AlphaFoldDB" id="A0AAJ0CPG7"/>
<dbReference type="GO" id="GO:0006826">
    <property type="term" value="P:iron ion transport"/>
    <property type="evidence" value="ECO:0007669"/>
    <property type="project" value="UniProtKB-KW"/>
</dbReference>
<evidence type="ECO:0000256" key="9">
    <source>
        <dbReference type="ARBA" id="ARBA00023136"/>
    </source>
</evidence>
<keyword evidence="5 11" id="KW-0812">Transmembrane</keyword>
<organism evidence="12 13">
    <name type="scientific">Conoideocrella luteorostrata</name>
    <dbReference type="NCBI Taxonomy" id="1105319"/>
    <lineage>
        <taxon>Eukaryota</taxon>
        <taxon>Fungi</taxon>
        <taxon>Dikarya</taxon>
        <taxon>Ascomycota</taxon>
        <taxon>Pezizomycotina</taxon>
        <taxon>Sordariomycetes</taxon>
        <taxon>Hypocreomycetidae</taxon>
        <taxon>Hypocreales</taxon>
        <taxon>Clavicipitaceae</taxon>
        <taxon>Conoideocrella</taxon>
    </lineage>
</organism>
<feature type="transmembrane region" description="Helical" evidence="11">
    <location>
        <begin position="537"/>
        <end position="556"/>
    </location>
</feature>
<dbReference type="PANTHER" id="PTHR23501:SF55">
    <property type="entry name" value="SIDEROPHORE IRON TRANSPORTER, PUTATIVE (AFU_ORTHOLOGUE AFUA_3G03440)-RELATED"/>
    <property type="match status" value="1"/>
</dbReference>
<dbReference type="InterPro" id="IPR036259">
    <property type="entry name" value="MFS_trans_sf"/>
</dbReference>
<evidence type="ECO:0000313" key="13">
    <source>
        <dbReference type="Proteomes" id="UP001251528"/>
    </source>
</evidence>
<comment type="caution">
    <text evidence="12">The sequence shown here is derived from an EMBL/GenBank/DDBJ whole genome shotgun (WGS) entry which is preliminary data.</text>
</comment>
<evidence type="ECO:0000256" key="4">
    <source>
        <dbReference type="ARBA" id="ARBA00022496"/>
    </source>
</evidence>
<dbReference type="GO" id="GO:0022857">
    <property type="term" value="F:transmembrane transporter activity"/>
    <property type="evidence" value="ECO:0007669"/>
    <property type="project" value="InterPro"/>
</dbReference>
<dbReference type="EMBL" id="JASWJB010000095">
    <property type="protein sequence ID" value="KAK2598937.1"/>
    <property type="molecule type" value="Genomic_DNA"/>
</dbReference>
<feature type="transmembrane region" description="Helical" evidence="11">
    <location>
        <begin position="119"/>
        <end position="138"/>
    </location>
</feature>
<keyword evidence="13" id="KW-1185">Reference proteome</keyword>
<feature type="transmembrane region" description="Helical" evidence="11">
    <location>
        <begin position="177"/>
        <end position="194"/>
    </location>
</feature>
<feature type="transmembrane region" description="Helical" evidence="11">
    <location>
        <begin position="144"/>
        <end position="165"/>
    </location>
</feature>
<evidence type="ECO:0000256" key="6">
    <source>
        <dbReference type="ARBA" id="ARBA00022989"/>
    </source>
</evidence>
<evidence type="ECO:0000256" key="1">
    <source>
        <dbReference type="ARBA" id="ARBA00004141"/>
    </source>
</evidence>
<evidence type="ECO:0000256" key="10">
    <source>
        <dbReference type="SAM" id="MobiDB-lite"/>
    </source>
</evidence>
<evidence type="ECO:0000256" key="2">
    <source>
        <dbReference type="ARBA" id="ARBA00008335"/>
    </source>
</evidence>
<sequence>MAEYTEKSAPPVVEEQHNHDDKNYTGAETVNQHAQEGVRIAEGMTLSWSRASLIAVFICMWLIYFTNAMRSSLASNLTPFVTSVFSSHSLIPVIDVLSSICAASVYMPLAKILNLWDRTWGFSFMIALSTLGMILMAACNSFEVYAAANVFYSIGFAGVIFSVDVMTADISTMKSRGLAFAFTSSPFLITAFGGPKAAETVYADNWRWGFGAWAIVLPAIAIPMVALMQIGKSKAKKNGHLAKPAEITGTKHGFMYYFTEFDVIGVFLLLAGFVLFLLPFTIAASSQDTWRSAHIIAMIVLGFVLIICFALWERFGAKSPFVPWHLLKARNVLGACCLSACYQISYYCWYSYFTSYLQVVYGIPISTAGYIASIFDVVNGVNLFIVGFLIRLTGRYKWILMWGVPLYILGQGLLIYFRQPNFSVGYTVMCQVFMALAGGVMILGQQVSVMSVCEHNDVAAVLAMLNLFGNIGGGMGNSISGAIWTNTLPQKLQELLPAAVSDQWSTIYDSLDVQLSYPMGSDERTAIIAAYAGTQRLMLITGTCIMSLGLICVFVIKDINVKNVHQVKGMVL</sequence>
<feature type="region of interest" description="Disordered" evidence="10">
    <location>
        <begin position="1"/>
        <end position="24"/>
    </location>
</feature>
<dbReference type="GO" id="GO:0010106">
    <property type="term" value="P:cellular response to iron ion starvation"/>
    <property type="evidence" value="ECO:0007669"/>
    <property type="project" value="UniProtKB-ARBA"/>
</dbReference>
<accession>A0AAJ0CPG7</accession>